<evidence type="ECO:0000256" key="6">
    <source>
        <dbReference type="ARBA" id="ARBA00023136"/>
    </source>
</evidence>
<feature type="transmembrane region" description="Helical" evidence="7">
    <location>
        <begin position="193"/>
        <end position="216"/>
    </location>
</feature>
<name>A0A329MHA4_9BACL</name>
<keyword evidence="4 7" id="KW-0812">Transmembrane</keyword>
<comment type="caution">
    <text evidence="9">The sequence shown here is derived from an EMBL/GenBank/DDBJ whole genome shotgun (WGS) entry which is preliminary data.</text>
</comment>
<dbReference type="PANTHER" id="PTHR43744:SF9">
    <property type="entry name" value="POLYGALACTURONAN_RHAMNOGALACTURONAN TRANSPORT SYSTEM PERMEASE PROTEIN YTCP"/>
    <property type="match status" value="1"/>
</dbReference>
<feature type="transmembrane region" description="Helical" evidence="7">
    <location>
        <begin position="134"/>
        <end position="154"/>
    </location>
</feature>
<feature type="transmembrane region" description="Helical" evidence="7">
    <location>
        <begin position="253"/>
        <end position="273"/>
    </location>
</feature>
<feature type="domain" description="ABC transmembrane type-1" evidence="8">
    <location>
        <begin position="74"/>
        <end position="272"/>
    </location>
</feature>
<evidence type="ECO:0000259" key="8">
    <source>
        <dbReference type="PROSITE" id="PS50928"/>
    </source>
</evidence>
<keyword evidence="5 7" id="KW-1133">Transmembrane helix</keyword>
<feature type="transmembrane region" description="Helical" evidence="7">
    <location>
        <begin position="12"/>
        <end position="34"/>
    </location>
</feature>
<accession>A0A329MHA4</accession>
<gene>
    <name evidence="9" type="ORF">DQG23_23655</name>
</gene>
<dbReference type="GO" id="GO:0055085">
    <property type="term" value="P:transmembrane transport"/>
    <property type="evidence" value="ECO:0007669"/>
    <property type="project" value="InterPro"/>
</dbReference>
<sequence length="288" mass="32879">MQQRTWAERVGESINLLMLIFIAFLMFFPFWHIFAVSFSSYDHFLQSEFILWPKTWVADAYDYIFSHSRFMRSIWVTIGVTVLGTLMSLLFTATMAYALSRHFPGHKAVMALVLFSFLFSAGMIPTYLVVRETMLINTIWALIIPGLISSWNLIVFRQFFRSIPEALQEAALIDGAHDLTVFRKIIIPLSKPALATFGLFYAVGYWNAYFNGILYLNKSSLWPIQVLLRQIVIVEDKAALINDQVLSRPPAEMIQMAAILVATVPILFVYPFLQKHFAKGVMLGSVKG</sequence>
<dbReference type="PANTHER" id="PTHR43744">
    <property type="entry name" value="ABC TRANSPORTER PERMEASE PROTEIN MG189-RELATED-RELATED"/>
    <property type="match status" value="1"/>
</dbReference>
<dbReference type="Gene3D" id="1.10.3720.10">
    <property type="entry name" value="MetI-like"/>
    <property type="match status" value="1"/>
</dbReference>
<comment type="subcellular location">
    <subcellularLocation>
        <location evidence="1">Cell membrane</location>
        <topology evidence="1">Multi-pass membrane protein</topology>
    </subcellularLocation>
</comment>
<keyword evidence="6 7" id="KW-0472">Membrane</keyword>
<dbReference type="EMBL" id="QMFB01000015">
    <property type="protein sequence ID" value="RAV18736.1"/>
    <property type="molecule type" value="Genomic_DNA"/>
</dbReference>
<evidence type="ECO:0000313" key="9">
    <source>
        <dbReference type="EMBL" id="RAV18736.1"/>
    </source>
</evidence>
<dbReference type="OrthoDB" id="9810086at2"/>
<evidence type="ECO:0000256" key="5">
    <source>
        <dbReference type="ARBA" id="ARBA00022989"/>
    </source>
</evidence>
<evidence type="ECO:0000256" key="4">
    <source>
        <dbReference type="ARBA" id="ARBA00022692"/>
    </source>
</evidence>
<dbReference type="CDD" id="cd06261">
    <property type="entry name" value="TM_PBP2"/>
    <property type="match status" value="1"/>
</dbReference>
<reference evidence="9 10" key="1">
    <citation type="journal article" date="2009" name="Int. J. Syst. Evol. Microbiol.">
        <title>Paenibacillus contaminans sp. nov., isolated from a contaminated laboratory plate.</title>
        <authorList>
            <person name="Chou J.H."/>
            <person name="Lee J.H."/>
            <person name="Lin M.C."/>
            <person name="Chang P.S."/>
            <person name="Arun A.B."/>
            <person name="Young C.C."/>
            <person name="Chen W.M."/>
        </authorList>
    </citation>
    <scope>NUCLEOTIDE SEQUENCE [LARGE SCALE GENOMIC DNA]</scope>
    <source>
        <strain evidence="9 10">CKOBP-6</strain>
    </source>
</reference>
<organism evidence="9 10">
    <name type="scientific">Paenibacillus contaminans</name>
    <dbReference type="NCBI Taxonomy" id="450362"/>
    <lineage>
        <taxon>Bacteria</taxon>
        <taxon>Bacillati</taxon>
        <taxon>Bacillota</taxon>
        <taxon>Bacilli</taxon>
        <taxon>Bacillales</taxon>
        <taxon>Paenibacillaceae</taxon>
        <taxon>Paenibacillus</taxon>
    </lineage>
</organism>
<keyword evidence="2" id="KW-0813">Transport</keyword>
<feature type="transmembrane region" description="Helical" evidence="7">
    <location>
        <begin position="74"/>
        <end position="97"/>
    </location>
</feature>
<evidence type="ECO:0000256" key="3">
    <source>
        <dbReference type="ARBA" id="ARBA00022475"/>
    </source>
</evidence>
<dbReference type="Proteomes" id="UP000250369">
    <property type="component" value="Unassembled WGS sequence"/>
</dbReference>
<dbReference type="RefSeq" id="WP_113033354.1">
    <property type="nucleotide sequence ID" value="NZ_QMFB01000015.1"/>
</dbReference>
<dbReference type="SUPFAM" id="SSF161098">
    <property type="entry name" value="MetI-like"/>
    <property type="match status" value="1"/>
</dbReference>
<feature type="transmembrane region" description="Helical" evidence="7">
    <location>
        <begin position="109"/>
        <end position="128"/>
    </location>
</feature>
<dbReference type="InterPro" id="IPR035906">
    <property type="entry name" value="MetI-like_sf"/>
</dbReference>
<keyword evidence="3" id="KW-1003">Cell membrane</keyword>
<dbReference type="AlphaFoldDB" id="A0A329MHA4"/>
<evidence type="ECO:0000256" key="7">
    <source>
        <dbReference type="SAM" id="Phobius"/>
    </source>
</evidence>
<dbReference type="GO" id="GO:0005886">
    <property type="term" value="C:plasma membrane"/>
    <property type="evidence" value="ECO:0007669"/>
    <property type="project" value="UniProtKB-SubCell"/>
</dbReference>
<proteinExistence type="predicted"/>
<evidence type="ECO:0000256" key="1">
    <source>
        <dbReference type="ARBA" id="ARBA00004651"/>
    </source>
</evidence>
<dbReference type="InterPro" id="IPR000515">
    <property type="entry name" value="MetI-like"/>
</dbReference>
<evidence type="ECO:0000256" key="2">
    <source>
        <dbReference type="ARBA" id="ARBA00022448"/>
    </source>
</evidence>
<protein>
    <submittedName>
        <fullName evidence="9">ABC transporter permease</fullName>
    </submittedName>
</protein>
<keyword evidence="10" id="KW-1185">Reference proteome</keyword>
<dbReference type="PROSITE" id="PS50928">
    <property type="entry name" value="ABC_TM1"/>
    <property type="match status" value="1"/>
</dbReference>
<evidence type="ECO:0000313" key="10">
    <source>
        <dbReference type="Proteomes" id="UP000250369"/>
    </source>
</evidence>